<dbReference type="Proteomes" id="UP000784294">
    <property type="component" value="Unassembled WGS sequence"/>
</dbReference>
<keyword evidence="4" id="KW-1185">Reference proteome</keyword>
<evidence type="ECO:0000256" key="2">
    <source>
        <dbReference type="SAM" id="MobiDB-lite"/>
    </source>
</evidence>
<name>A0A3S5B745_9PLAT</name>
<sequence>MRLHFPYFLSVSASVRPDAILRPSQPDATSGLATPVAGYSPDKLPGDGRTTDGDDGNIVGSDGGAKLRAADTIWTSRGTVGAGDGRGELRSAVEWKFFQLDVDHDHRLSTWEFRPLRRQLSSGWVDRPTNRLTSRHQFGADVVVNADGLLVPLDPDGCRRRLFRRCDLDRSDWLDRDEWSACIIRGEQIDSVLLFPERMMPLHYKRQLDYKTE</sequence>
<feature type="region of interest" description="Disordered" evidence="2">
    <location>
        <begin position="24"/>
        <end position="62"/>
    </location>
</feature>
<evidence type="ECO:0000313" key="3">
    <source>
        <dbReference type="EMBL" id="VEL38385.1"/>
    </source>
</evidence>
<dbReference type="Gene3D" id="1.10.238.10">
    <property type="entry name" value="EF-hand"/>
    <property type="match status" value="1"/>
</dbReference>
<comment type="caution">
    <text evidence="3">The sequence shown here is derived from an EMBL/GenBank/DDBJ whole genome shotgun (WGS) entry which is preliminary data.</text>
</comment>
<proteinExistence type="predicted"/>
<accession>A0A3S5B745</accession>
<dbReference type="InterPro" id="IPR011992">
    <property type="entry name" value="EF-hand-dom_pair"/>
</dbReference>
<dbReference type="SUPFAM" id="SSF47473">
    <property type="entry name" value="EF-hand"/>
    <property type="match status" value="1"/>
</dbReference>
<protein>
    <recommendedName>
        <fullName evidence="5">EF-hand domain-containing protein</fullName>
    </recommendedName>
</protein>
<dbReference type="EMBL" id="CAAALY010257776">
    <property type="protein sequence ID" value="VEL38385.1"/>
    <property type="molecule type" value="Genomic_DNA"/>
</dbReference>
<reference evidence="3" key="1">
    <citation type="submission" date="2018-11" db="EMBL/GenBank/DDBJ databases">
        <authorList>
            <consortium name="Pathogen Informatics"/>
        </authorList>
    </citation>
    <scope>NUCLEOTIDE SEQUENCE</scope>
</reference>
<dbReference type="PROSITE" id="PS00018">
    <property type="entry name" value="EF_HAND_1"/>
    <property type="match status" value="2"/>
</dbReference>
<gene>
    <name evidence="3" type="ORF">PXEA_LOCUS31825</name>
</gene>
<dbReference type="InterPro" id="IPR018247">
    <property type="entry name" value="EF_Hand_1_Ca_BS"/>
</dbReference>
<evidence type="ECO:0000313" key="4">
    <source>
        <dbReference type="Proteomes" id="UP000784294"/>
    </source>
</evidence>
<keyword evidence="1" id="KW-0106">Calcium</keyword>
<organism evidence="3 4">
    <name type="scientific">Protopolystoma xenopodis</name>
    <dbReference type="NCBI Taxonomy" id="117903"/>
    <lineage>
        <taxon>Eukaryota</taxon>
        <taxon>Metazoa</taxon>
        <taxon>Spiralia</taxon>
        <taxon>Lophotrochozoa</taxon>
        <taxon>Platyhelminthes</taxon>
        <taxon>Monogenea</taxon>
        <taxon>Polyopisthocotylea</taxon>
        <taxon>Polystomatidea</taxon>
        <taxon>Polystomatidae</taxon>
        <taxon>Protopolystoma</taxon>
    </lineage>
</organism>
<evidence type="ECO:0008006" key="5">
    <source>
        <dbReference type="Google" id="ProtNLM"/>
    </source>
</evidence>
<evidence type="ECO:0000256" key="1">
    <source>
        <dbReference type="ARBA" id="ARBA00022837"/>
    </source>
</evidence>
<dbReference type="AlphaFoldDB" id="A0A3S5B745"/>